<dbReference type="RefSeq" id="WP_186284799.1">
    <property type="nucleotide sequence ID" value="NZ_JACMSF010000031.1"/>
</dbReference>
<proteinExistence type="predicted"/>
<gene>
    <name evidence="2" type="ORF">H4N64_25775</name>
</gene>
<reference evidence="2 3" key="1">
    <citation type="submission" date="2020-08" db="EMBL/GenBank/DDBJ databases">
        <title>Streptomyces sp. PSKA01 genome sequencing and assembly.</title>
        <authorList>
            <person name="Mandal S."/>
            <person name="Maiti P.K."/>
            <person name="Das P."/>
        </authorList>
    </citation>
    <scope>NUCLEOTIDE SEQUENCE [LARGE SCALE GENOMIC DNA]</scope>
    <source>
        <strain evidence="2 3">PSKA01</strain>
    </source>
</reference>
<dbReference type="Pfam" id="PF12728">
    <property type="entry name" value="HTH_17"/>
    <property type="match status" value="1"/>
</dbReference>
<dbReference type="AlphaFoldDB" id="A0A7X1J676"/>
<dbReference type="InterPro" id="IPR041657">
    <property type="entry name" value="HTH_17"/>
</dbReference>
<accession>A0A7X1J676</accession>
<comment type="caution">
    <text evidence="2">The sequence shown here is derived from an EMBL/GenBank/DDBJ whole genome shotgun (WGS) entry which is preliminary data.</text>
</comment>
<name>A0A7X1J676_9ACTN</name>
<sequence>MANNPLGTPDEVSTFLGVPTTTLAQWRYLHRGPRSIKVGRHIRYRWADVERWLDEHEQGAA</sequence>
<keyword evidence="3" id="KW-1185">Reference proteome</keyword>
<dbReference type="InterPro" id="IPR009061">
    <property type="entry name" value="DNA-bd_dom_put_sf"/>
</dbReference>
<dbReference type="EMBL" id="JACMSF010000031">
    <property type="protein sequence ID" value="MBC2904934.1"/>
    <property type="molecule type" value="Genomic_DNA"/>
</dbReference>
<feature type="domain" description="Helix-turn-helix" evidence="1">
    <location>
        <begin position="8"/>
        <end position="56"/>
    </location>
</feature>
<dbReference type="SUPFAM" id="SSF46955">
    <property type="entry name" value="Putative DNA-binding domain"/>
    <property type="match status" value="1"/>
</dbReference>
<evidence type="ECO:0000313" key="3">
    <source>
        <dbReference type="Proteomes" id="UP000584670"/>
    </source>
</evidence>
<organism evidence="2 3">
    <name type="scientific">Streptomyces cupreus</name>
    <dbReference type="NCBI Taxonomy" id="2759956"/>
    <lineage>
        <taxon>Bacteria</taxon>
        <taxon>Bacillati</taxon>
        <taxon>Actinomycetota</taxon>
        <taxon>Actinomycetes</taxon>
        <taxon>Kitasatosporales</taxon>
        <taxon>Streptomycetaceae</taxon>
        <taxon>Streptomyces</taxon>
    </lineage>
</organism>
<protein>
    <submittedName>
        <fullName evidence="2">Helix-turn-helix domain-containing protein</fullName>
    </submittedName>
</protein>
<dbReference type="Proteomes" id="UP000584670">
    <property type="component" value="Unassembled WGS sequence"/>
</dbReference>
<evidence type="ECO:0000313" key="2">
    <source>
        <dbReference type="EMBL" id="MBC2904934.1"/>
    </source>
</evidence>
<evidence type="ECO:0000259" key="1">
    <source>
        <dbReference type="Pfam" id="PF12728"/>
    </source>
</evidence>